<dbReference type="PANTHER" id="PTHR41247">
    <property type="entry name" value="HTH-TYPE TRANSCRIPTIONAL REPRESSOR YCNK"/>
    <property type="match status" value="1"/>
</dbReference>
<feature type="signal peptide" evidence="1">
    <location>
        <begin position="1"/>
        <end position="20"/>
    </location>
</feature>
<dbReference type="InterPro" id="IPR025737">
    <property type="entry name" value="FApF"/>
</dbReference>
<dbReference type="Pfam" id="PF05573">
    <property type="entry name" value="NosL"/>
    <property type="match status" value="1"/>
</dbReference>
<dbReference type="PANTHER" id="PTHR41247:SF1">
    <property type="entry name" value="HTH-TYPE TRANSCRIPTIONAL REPRESSOR YCNK"/>
    <property type="match status" value="1"/>
</dbReference>
<organism evidence="2 3">
    <name type="scientific">Christiangramia fulva</name>
    <dbReference type="NCBI Taxonomy" id="2126553"/>
    <lineage>
        <taxon>Bacteria</taxon>
        <taxon>Pseudomonadati</taxon>
        <taxon>Bacteroidota</taxon>
        <taxon>Flavobacteriia</taxon>
        <taxon>Flavobacteriales</taxon>
        <taxon>Flavobacteriaceae</taxon>
        <taxon>Christiangramia</taxon>
    </lineage>
</organism>
<proteinExistence type="predicted"/>
<name>A0A2R3Z292_9FLAO</name>
<keyword evidence="1" id="KW-0732">Signal</keyword>
<keyword evidence="3" id="KW-1185">Reference proteome</keyword>
<evidence type="ECO:0000256" key="1">
    <source>
        <dbReference type="SAM" id="SignalP"/>
    </source>
</evidence>
<dbReference type="RefSeq" id="WP_107011143.1">
    <property type="nucleotide sequence ID" value="NZ_CP028136.1"/>
</dbReference>
<gene>
    <name evidence="2" type="ORF">C7S20_03330</name>
</gene>
<evidence type="ECO:0000313" key="3">
    <source>
        <dbReference type="Proteomes" id="UP000241507"/>
    </source>
</evidence>
<dbReference type="AlphaFoldDB" id="A0A2R3Z292"/>
<dbReference type="Proteomes" id="UP000241507">
    <property type="component" value="Chromosome"/>
</dbReference>
<dbReference type="KEGG" id="grs:C7S20_03330"/>
<dbReference type="EMBL" id="CP028136">
    <property type="protein sequence ID" value="AVR44365.1"/>
    <property type="molecule type" value="Genomic_DNA"/>
</dbReference>
<dbReference type="Pfam" id="PF13557">
    <property type="entry name" value="Phenol_MetA_deg"/>
    <property type="match status" value="1"/>
</dbReference>
<dbReference type="OrthoDB" id="5450709at2"/>
<feature type="chain" id="PRO_5015322339" evidence="1">
    <location>
        <begin position="21"/>
        <end position="469"/>
    </location>
</feature>
<reference evidence="3" key="1">
    <citation type="submission" date="2018-03" db="EMBL/GenBank/DDBJ databases">
        <title>Gramella fulva sp. nov., isolated from a dry surface of tidal flat.</title>
        <authorList>
            <person name="Hwang S.H."/>
            <person name="Hwang W.M."/>
            <person name="Kang K."/>
            <person name="Ahn T.-Y."/>
        </authorList>
    </citation>
    <scope>NUCLEOTIDE SEQUENCE [LARGE SCALE GENOMIC DNA]</scope>
    <source>
        <strain evidence="3">SH35</strain>
    </source>
</reference>
<dbReference type="InterPro" id="IPR008719">
    <property type="entry name" value="N2O_reductase_NosL"/>
</dbReference>
<evidence type="ECO:0000313" key="2">
    <source>
        <dbReference type="EMBL" id="AVR44365.1"/>
    </source>
</evidence>
<sequence>MKKIIFILAFLILPVSLMTSQTEGSKFCAFCKMPLKQNEFFSEISISKSEKIHFGSIECLLNYLIENEDLNYQKLSVTNYLHPEIPIPAKEAIYIKSNRIQSPMGAHLAAFSSKEEIKTFGIKENDKVYSWEELYQSFKTKNNGSEKVHFHDHFRPDAFAPNGVMGDHLHPKGEWMLSARYMYMEMDGMKTGNDKITSPEVFENYSMAPASMEMQMLMLGVMYAPSSRLTLALMQNIVRNDMTMNAQMMNNGMSMMTDFSTMAEGFGDLQISALYGLYSKNARSLHLNLGLNVPVGSINERDDTPMTSNAKLAYAMQPGQGTFNAIAGFTYKEMYDTTSWGSQFLASLPLGENSEAYHWGALYQLNFWGAYRVSTNISFSGRVLGLVQNGIDGEDEELNAMMSPATNPQNYGGEKVKAFGGMNISFPVESTLRSWRVAMEIGAPVYENYNGVQMNENLTFSAGIKYLIF</sequence>
<dbReference type="SUPFAM" id="SSF160387">
    <property type="entry name" value="NosL/MerB-like"/>
    <property type="match status" value="1"/>
</dbReference>
<accession>A0A2R3Z292</accession>
<protein>
    <submittedName>
        <fullName evidence="2">Uncharacterized protein</fullName>
    </submittedName>
</protein>